<dbReference type="PANTHER" id="PTHR28004">
    <property type="entry name" value="ZGC:162816-RELATED"/>
    <property type="match status" value="1"/>
</dbReference>
<dbReference type="InterPro" id="IPR042208">
    <property type="entry name" value="D-ser_dehydrat-like_sf"/>
</dbReference>
<dbReference type="SMART" id="SM01119">
    <property type="entry name" value="D-ser_dehydrat"/>
    <property type="match status" value="1"/>
</dbReference>
<dbReference type="Pfam" id="PF01168">
    <property type="entry name" value="Ala_racemase_N"/>
    <property type="match status" value="1"/>
</dbReference>
<keyword evidence="5" id="KW-1185">Reference proteome</keyword>
<dbReference type="InterPro" id="IPR029066">
    <property type="entry name" value="PLP-binding_barrel"/>
</dbReference>
<dbReference type="Pfam" id="PF14031">
    <property type="entry name" value="D-ser_dehydrat"/>
    <property type="match status" value="1"/>
</dbReference>
<proteinExistence type="inferred from homology"/>
<accession>A0A399D665</accession>
<gene>
    <name evidence="4" type="ORF">D1164_00760</name>
</gene>
<evidence type="ECO:0000259" key="3">
    <source>
        <dbReference type="SMART" id="SM01119"/>
    </source>
</evidence>
<evidence type="ECO:0000313" key="5">
    <source>
        <dbReference type="Proteomes" id="UP000266441"/>
    </source>
</evidence>
<keyword evidence="2" id="KW-0456">Lyase</keyword>
<dbReference type="SUPFAM" id="SSF51419">
    <property type="entry name" value="PLP-binding barrel"/>
    <property type="match status" value="1"/>
</dbReference>
<comment type="similarity">
    <text evidence="1">Belongs to the DSD1 family.</text>
</comment>
<dbReference type="InterPro" id="IPR001608">
    <property type="entry name" value="Ala_racemase_N"/>
</dbReference>
<dbReference type="AlphaFoldDB" id="A0A399D665"/>
<dbReference type="Proteomes" id="UP000266441">
    <property type="component" value="Unassembled WGS sequence"/>
</dbReference>
<dbReference type="EMBL" id="QWET01000001">
    <property type="protein sequence ID" value="RIH66996.1"/>
    <property type="molecule type" value="Genomic_DNA"/>
</dbReference>
<dbReference type="GO" id="GO:0036088">
    <property type="term" value="P:D-serine catabolic process"/>
    <property type="evidence" value="ECO:0007669"/>
    <property type="project" value="TreeGrafter"/>
</dbReference>
<feature type="domain" description="D-serine dehydratase-like" evidence="3">
    <location>
        <begin position="251"/>
        <end position="358"/>
    </location>
</feature>
<sequence length="359" mass="40183">MKDLTLSKPTFIIDKKKSIDKIEAMFKKATRQGVQLRPHFKTHQNYEIGTWFREVGVRAITVSSCEMAEYFAFDGWNDITIAFSVNLNEADKINSLSSRINLNILLEDIEVVTSLEEKLTNKVGVFVEIDTGYKRAGLNPADTETIGQLLKKISTSDKLIFKGFLTFAGHSYFAQGEAEIQRVFNQYMDDMLRLKEKFGRAFLSLKLSAGDTPTCSIVSNFRGVDEIRPGNFIFYDLMQVLIGSCKREQVSAIVACPVVAIHKERQEIIIFGGAVHFSKEMLTTPEKGAFYGDVVELSGKGWKTEETGAYVSWMSQEHGVVKAPASFFERIKVGEFIGVIPVHSCLVANLMKGSTLIIN</sequence>
<dbReference type="Gene3D" id="2.40.37.20">
    <property type="entry name" value="D-serine dehydratase-like domain"/>
    <property type="match status" value="1"/>
</dbReference>
<dbReference type="InterPro" id="IPR026956">
    <property type="entry name" value="D-ser_dehydrat-like_dom"/>
</dbReference>
<comment type="caution">
    <text evidence="4">The sequence shown here is derived from an EMBL/GenBank/DDBJ whole genome shotgun (WGS) entry which is preliminary data.</text>
</comment>
<dbReference type="InterPro" id="IPR051466">
    <property type="entry name" value="D-amino_acid_metab_enzyme"/>
</dbReference>
<evidence type="ECO:0000256" key="1">
    <source>
        <dbReference type="ARBA" id="ARBA00005323"/>
    </source>
</evidence>
<protein>
    <submittedName>
        <fullName evidence="4">Alanine racemase</fullName>
    </submittedName>
</protein>
<dbReference type="PANTHER" id="PTHR28004:SF2">
    <property type="entry name" value="D-SERINE DEHYDRATASE"/>
    <property type="match status" value="1"/>
</dbReference>
<dbReference type="Gene3D" id="3.20.20.10">
    <property type="entry name" value="Alanine racemase"/>
    <property type="match status" value="1"/>
</dbReference>
<evidence type="ECO:0000313" key="4">
    <source>
        <dbReference type="EMBL" id="RIH66996.1"/>
    </source>
</evidence>
<reference evidence="4 5" key="1">
    <citation type="journal article" date="2015" name="Int. J. Syst. Evol. Microbiol.">
        <title>Mariniphaga sediminis sp. nov., isolated from coastal sediment.</title>
        <authorList>
            <person name="Wang F.Q."/>
            <person name="Shen Q.Y."/>
            <person name="Chen G.J."/>
            <person name="Du Z.J."/>
        </authorList>
    </citation>
    <scope>NUCLEOTIDE SEQUENCE [LARGE SCALE GENOMIC DNA]</scope>
    <source>
        <strain evidence="4 5">SY21</strain>
    </source>
</reference>
<evidence type="ECO:0000256" key="2">
    <source>
        <dbReference type="ARBA" id="ARBA00023239"/>
    </source>
</evidence>
<dbReference type="GO" id="GO:0008721">
    <property type="term" value="F:D-serine ammonia-lyase activity"/>
    <property type="evidence" value="ECO:0007669"/>
    <property type="project" value="TreeGrafter"/>
</dbReference>
<dbReference type="OrthoDB" id="9788869at2"/>
<dbReference type="RefSeq" id="WP_119348022.1">
    <property type="nucleotide sequence ID" value="NZ_QWET01000001.1"/>
</dbReference>
<organism evidence="4 5">
    <name type="scientific">Mariniphaga sediminis</name>
    <dbReference type="NCBI Taxonomy" id="1628158"/>
    <lineage>
        <taxon>Bacteria</taxon>
        <taxon>Pseudomonadati</taxon>
        <taxon>Bacteroidota</taxon>
        <taxon>Bacteroidia</taxon>
        <taxon>Marinilabiliales</taxon>
        <taxon>Prolixibacteraceae</taxon>
        <taxon>Mariniphaga</taxon>
    </lineage>
</organism>
<name>A0A399D665_9BACT</name>